<feature type="transmembrane region" description="Helical" evidence="1">
    <location>
        <begin position="20"/>
        <end position="44"/>
    </location>
</feature>
<evidence type="ECO:0000256" key="1">
    <source>
        <dbReference type="SAM" id="Phobius"/>
    </source>
</evidence>
<keyword evidence="3" id="KW-1185">Reference proteome</keyword>
<comment type="caution">
    <text evidence="2">The sequence shown here is derived from an EMBL/GenBank/DDBJ whole genome shotgun (WGS) entry which is preliminary data.</text>
</comment>
<proteinExistence type="predicted"/>
<dbReference type="Proteomes" id="UP001211907">
    <property type="component" value="Unassembled WGS sequence"/>
</dbReference>
<evidence type="ECO:0000313" key="3">
    <source>
        <dbReference type="Proteomes" id="UP001211907"/>
    </source>
</evidence>
<name>A0AAD5XES0_9FUNG</name>
<gene>
    <name evidence="2" type="ORF">HK100_001604</name>
</gene>
<sequence>MSHLRSNASLSSIRPTTSNSVAFGSGLGVSLLFTWSIGLSALVTEDETRPAEYRGFYLQGVAAATFVHSIALFSYAGWISARIPQPSLQNLQFDFYNTYGYYVTDARKAIFAIAGVFLVLAFAFLVRGLGLVSYARRMPNEFQRQQQQRKQQQQSKPIENISTDTLLGQLMLKKSHESLVVNI</sequence>
<evidence type="ECO:0000313" key="2">
    <source>
        <dbReference type="EMBL" id="KAJ3114631.1"/>
    </source>
</evidence>
<keyword evidence="1" id="KW-1133">Transmembrane helix</keyword>
<organism evidence="2 3">
    <name type="scientific">Physocladia obscura</name>
    <dbReference type="NCBI Taxonomy" id="109957"/>
    <lineage>
        <taxon>Eukaryota</taxon>
        <taxon>Fungi</taxon>
        <taxon>Fungi incertae sedis</taxon>
        <taxon>Chytridiomycota</taxon>
        <taxon>Chytridiomycota incertae sedis</taxon>
        <taxon>Chytridiomycetes</taxon>
        <taxon>Chytridiales</taxon>
        <taxon>Chytriomycetaceae</taxon>
        <taxon>Physocladia</taxon>
    </lineage>
</organism>
<feature type="transmembrane region" description="Helical" evidence="1">
    <location>
        <begin position="109"/>
        <end position="135"/>
    </location>
</feature>
<keyword evidence="1" id="KW-0812">Transmembrane</keyword>
<feature type="transmembrane region" description="Helical" evidence="1">
    <location>
        <begin position="56"/>
        <end position="78"/>
    </location>
</feature>
<keyword evidence="1" id="KW-0472">Membrane</keyword>
<dbReference type="EMBL" id="JADGJH010001351">
    <property type="protein sequence ID" value="KAJ3114631.1"/>
    <property type="molecule type" value="Genomic_DNA"/>
</dbReference>
<accession>A0AAD5XES0</accession>
<dbReference type="AlphaFoldDB" id="A0AAD5XES0"/>
<reference evidence="2" key="1">
    <citation type="submission" date="2020-05" db="EMBL/GenBank/DDBJ databases">
        <title>Phylogenomic resolution of chytrid fungi.</title>
        <authorList>
            <person name="Stajich J.E."/>
            <person name="Amses K."/>
            <person name="Simmons R."/>
            <person name="Seto K."/>
            <person name="Myers J."/>
            <person name="Bonds A."/>
            <person name="Quandt C.A."/>
            <person name="Barry K."/>
            <person name="Liu P."/>
            <person name="Grigoriev I."/>
            <person name="Longcore J.E."/>
            <person name="James T.Y."/>
        </authorList>
    </citation>
    <scope>NUCLEOTIDE SEQUENCE</scope>
    <source>
        <strain evidence="2">JEL0513</strain>
    </source>
</reference>
<protein>
    <submittedName>
        <fullName evidence="2">Uncharacterized protein</fullName>
    </submittedName>
</protein>